<dbReference type="PANTHER" id="PTHR43520">
    <property type="entry name" value="ATP7, ISOFORM B"/>
    <property type="match status" value="1"/>
</dbReference>
<dbReference type="EC" id="7.2.2.8" evidence="3"/>
<evidence type="ECO:0000256" key="8">
    <source>
        <dbReference type="ARBA" id="ARBA00022723"/>
    </source>
</evidence>
<dbReference type="PANTHER" id="PTHR43520:SF5">
    <property type="entry name" value="CATION-TRANSPORTING P-TYPE ATPASE-RELATED"/>
    <property type="match status" value="1"/>
</dbReference>
<comment type="subcellular location">
    <subcellularLocation>
        <location evidence="1">Cell membrane</location>
        <topology evidence="1">Multi-pass membrane protein</topology>
    </subcellularLocation>
</comment>
<dbReference type="NCBIfam" id="TIGR01511">
    <property type="entry name" value="ATPase-IB1_Cu"/>
    <property type="match status" value="1"/>
</dbReference>
<keyword evidence="15" id="KW-0186">Copper</keyword>
<reference evidence="22 23" key="1">
    <citation type="submission" date="2018-06" db="EMBL/GenBank/DDBJ databases">
        <title>Genomic Encyclopedia of Type Strains, Phase IV (KMG-IV): sequencing the most valuable type-strain genomes for metagenomic binning, comparative biology and taxonomic classification.</title>
        <authorList>
            <person name="Goeker M."/>
        </authorList>
    </citation>
    <scope>NUCLEOTIDE SEQUENCE [LARGE SCALE GENOMIC DNA]</scope>
    <source>
        <strain evidence="22 23">DSM 15140</strain>
    </source>
</reference>
<keyword evidence="10" id="KW-0187">Copper transport</keyword>
<dbReference type="SUPFAM" id="SSF81665">
    <property type="entry name" value="Calcium ATPase, transmembrane domain M"/>
    <property type="match status" value="1"/>
</dbReference>
<dbReference type="AlphaFoldDB" id="A0A366E7L2"/>
<dbReference type="GO" id="GO:0005524">
    <property type="term" value="F:ATP binding"/>
    <property type="evidence" value="ECO:0007669"/>
    <property type="project" value="UniProtKB-UniRule"/>
</dbReference>
<keyword evidence="9 19" id="KW-0547">Nucleotide-binding</keyword>
<feature type="transmembrane region" description="Helical" evidence="19">
    <location>
        <begin position="43"/>
        <end position="60"/>
    </location>
</feature>
<feature type="transmembrane region" description="Helical" evidence="19">
    <location>
        <begin position="622"/>
        <end position="645"/>
    </location>
</feature>
<dbReference type="Proteomes" id="UP000252254">
    <property type="component" value="Unassembled WGS sequence"/>
</dbReference>
<dbReference type="GO" id="GO:0055070">
    <property type="term" value="P:copper ion homeostasis"/>
    <property type="evidence" value="ECO:0007669"/>
    <property type="project" value="TreeGrafter"/>
</dbReference>
<keyword evidence="16" id="KW-0406">Ion transport</keyword>
<dbReference type="InterPro" id="IPR027256">
    <property type="entry name" value="P-typ_ATPase_IB"/>
</dbReference>
<keyword evidence="14 19" id="KW-1133">Transmembrane helix</keyword>
<dbReference type="PRINTS" id="PR00120">
    <property type="entry name" value="HATPASE"/>
</dbReference>
<dbReference type="SUPFAM" id="SSF56784">
    <property type="entry name" value="HAD-like"/>
    <property type="match status" value="1"/>
</dbReference>
<feature type="transmembrane region" description="Helical" evidence="19">
    <location>
        <begin position="109"/>
        <end position="128"/>
    </location>
</feature>
<dbReference type="Gene3D" id="2.70.150.10">
    <property type="entry name" value="Calcium-transporting ATPase, cytoplasmic transduction domain A"/>
    <property type="match status" value="1"/>
</dbReference>
<keyword evidence="6" id="KW-0597">Phosphoprotein</keyword>
<dbReference type="SFLD" id="SFLDG00002">
    <property type="entry name" value="C1.7:_P-type_atpase_like"/>
    <property type="match status" value="1"/>
</dbReference>
<dbReference type="Gene3D" id="3.40.1110.10">
    <property type="entry name" value="Calcium-transporting ATPase, cytoplasmic domain N"/>
    <property type="match status" value="1"/>
</dbReference>
<feature type="transmembrane region" description="Helical" evidence="19">
    <location>
        <begin position="651"/>
        <end position="670"/>
    </location>
</feature>
<keyword evidence="11 19" id="KW-0067">ATP-binding</keyword>
<dbReference type="NCBIfam" id="TIGR01525">
    <property type="entry name" value="ATPase-IB_hvy"/>
    <property type="match status" value="1"/>
</dbReference>
<evidence type="ECO:0000256" key="17">
    <source>
        <dbReference type="ARBA" id="ARBA00023136"/>
    </source>
</evidence>
<feature type="transmembrane region" description="Helical" evidence="19">
    <location>
        <begin position="320"/>
        <end position="340"/>
    </location>
</feature>
<dbReference type="PROSITE" id="PS00154">
    <property type="entry name" value="ATPASE_E1_E2"/>
    <property type="match status" value="1"/>
</dbReference>
<dbReference type="SFLD" id="SFLDS00003">
    <property type="entry name" value="Haloacid_Dehalogenase"/>
    <property type="match status" value="1"/>
</dbReference>
<evidence type="ECO:0000256" key="16">
    <source>
        <dbReference type="ARBA" id="ARBA00023065"/>
    </source>
</evidence>
<dbReference type="InterPro" id="IPR036412">
    <property type="entry name" value="HAD-like_sf"/>
</dbReference>
<dbReference type="STRING" id="200904.GCA_900168775_01165"/>
<dbReference type="GO" id="GO:0005886">
    <property type="term" value="C:plasma membrane"/>
    <property type="evidence" value="ECO:0007669"/>
    <property type="project" value="UniProtKB-SubCell"/>
</dbReference>
<name>A0A366E7L2_9BACI</name>
<dbReference type="PRINTS" id="PR00119">
    <property type="entry name" value="CATATPASE"/>
</dbReference>
<feature type="region of interest" description="Disordered" evidence="20">
    <location>
        <begin position="1"/>
        <end position="31"/>
    </location>
</feature>
<evidence type="ECO:0000256" key="18">
    <source>
        <dbReference type="ARBA" id="ARBA00049289"/>
    </source>
</evidence>
<dbReference type="Pfam" id="PF00702">
    <property type="entry name" value="Hydrolase"/>
    <property type="match status" value="1"/>
</dbReference>
<gene>
    <name evidence="22" type="ORF">DES48_105138</name>
</gene>
<keyword evidence="13" id="KW-1278">Translocase</keyword>
<dbReference type="GO" id="GO:0043682">
    <property type="term" value="F:P-type divalent copper transporter activity"/>
    <property type="evidence" value="ECO:0007669"/>
    <property type="project" value="TreeGrafter"/>
</dbReference>
<keyword evidence="7 19" id="KW-0812">Transmembrane</keyword>
<evidence type="ECO:0000256" key="4">
    <source>
        <dbReference type="ARBA" id="ARBA00022448"/>
    </source>
</evidence>
<evidence type="ECO:0000256" key="5">
    <source>
        <dbReference type="ARBA" id="ARBA00022475"/>
    </source>
</evidence>
<dbReference type="Pfam" id="PF00122">
    <property type="entry name" value="E1-E2_ATPase"/>
    <property type="match status" value="1"/>
</dbReference>
<dbReference type="InterPro" id="IPR018303">
    <property type="entry name" value="ATPase_P-typ_P_site"/>
</dbReference>
<proteinExistence type="inferred from homology"/>
<dbReference type="GO" id="GO:0005507">
    <property type="term" value="F:copper ion binding"/>
    <property type="evidence" value="ECO:0007669"/>
    <property type="project" value="TreeGrafter"/>
</dbReference>
<keyword evidence="23" id="KW-1185">Reference proteome</keyword>
<sequence length="674" mass="74133">MDKKNHEHNHMEHEHHEQQHQHDHNHDHHDHHAHMMEDFKKRFYVSLILTIPILLLSPMIQDFMNVDWRFTGDMYVLFALSTVVFFYGGYPFLTGMIDEVKQKNPGMMNLIAMAIIVAYGYSALTVFGLSGRNFFWELATLIDVMLIGHWIEMKSVMQASSSLEKLMKLMPNTANRLKANGETEEVSISDLQKGDQLLIKPGEKIPADGNILKGKSDIDESMLTGESTPVTRSEEDEVIGGSINGQGSLTVSVEKIGQDSYLSQVVKLVQDAQNAKSKTQDLSDRMAKWLFYVAVGAGLVTFLIWIFVAQSFDYALERAVTVMVIACPHALGLAAPLVVAKSTSLAATNGLLIRKRASFEEARKLDTVIFDKTGTLTKGEFGVVQVETFANWNEQQIISYAAALEVQSEHPIAQGIVNYAQNQEISTKQPTDFESITGKGIQGNVDNKYIQVVSRNYLDSNNLDYQHSINQEGATVVYVVIDKQVAGAIALADQVKPSAKEAIQSLKQIGIASSMLTGDNQKVANWVGNQLNLDHITAEVLPDQKASYVKEYKNRGKKVAMTGDGINDAPALASADLGIAIGAGTDVAMETADVILVESDPNDVVHIIRLSRATYKKMMQNLWWAAGYNIIAIPLAAGILAPIGIILSPAVGAILMSLSTVIVAINARLFKYNK</sequence>
<feature type="domain" description="P-type ATPase A" evidence="21">
    <location>
        <begin position="169"/>
        <end position="270"/>
    </location>
</feature>
<evidence type="ECO:0000256" key="13">
    <source>
        <dbReference type="ARBA" id="ARBA00022967"/>
    </source>
</evidence>
<evidence type="ECO:0000256" key="1">
    <source>
        <dbReference type="ARBA" id="ARBA00004651"/>
    </source>
</evidence>
<dbReference type="InterPro" id="IPR023214">
    <property type="entry name" value="HAD_sf"/>
</dbReference>
<keyword evidence="5 19" id="KW-1003">Cell membrane</keyword>
<evidence type="ECO:0000313" key="22">
    <source>
        <dbReference type="EMBL" id="RBO98287.1"/>
    </source>
</evidence>
<evidence type="ECO:0000259" key="21">
    <source>
        <dbReference type="Pfam" id="PF00122"/>
    </source>
</evidence>
<evidence type="ECO:0000256" key="12">
    <source>
        <dbReference type="ARBA" id="ARBA00022842"/>
    </source>
</evidence>
<keyword evidence="17 19" id="KW-0472">Membrane</keyword>
<evidence type="ECO:0000256" key="2">
    <source>
        <dbReference type="ARBA" id="ARBA00006024"/>
    </source>
</evidence>
<feature type="transmembrane region" description="Helical" evidence="19">
    <location>
        <begin position="289"/>
        <end position="308"/>
    </location>
</feature>
<evidence type="ECO:0000313" key="23">
    <source>
        <dbReference type="Proteomes" id="UP000252254"/>
    </source>
</evidence>
<evidence type="ECO:0000256" key="14">
    <source>
        <dbReference type="ARBA" id="ARBA00022989"/>
    </source>
</evidence>
<dbReference type="InterPro" id="IPR044492">
    <property type="entry name" value="P_typ_ATPase_HD_dom"/>
</dbReference>
<keyword evidence="8 19" id="KW-0479">Metal-binding</keyword>
<dbReference type="InterPro" id="IPR059000">
    <property type="entry name" value="ATPase_P-type_domA"/>
</dbReference>
<evidence type="ECO:0000256" key="15">
    <source>
        <dbReference type="ARBA" id="ARBA00023008"/>
    </source>
</evidence>
<dbReference type="InterPro" id="IPR023298">
    <property type="entry name" value="ATPase_P-typ_TM_dom_sf"/>
</dbReference>
<evidence type="ECO:0000256" key="3">
    <source>
        <dbReference type="ARBA" id="ARBA00012517"/>
    </source>
</evidence>
<dbReference type="InterPro" id="IPR001757">
    <property type="entry name" value="P_typ_ATPase"/>
</dbReference>
<feature type="transmembrane region" description="Helical" evidence="19">
    <location>
        <begin position="75"/>
        <end position="97"/>
    </location>
</feature>
<accession>A0A366E7L2</accession>
<dbReference type="FunFam" id="2.70.150.10:FF:000002">
    <property type="entry name" value="Copper-transporting ATPase 1, putative"/>
    <property type="match status" value="1"/>
</dbReference>
<evidence type="ECO:0000256" key="11">
    <source>
        <dbReference type="ARBA" id="ARBA00022840"/>
    </source>
</evidence>
<comment type="catalytic activity">
    <reaction evidence="18">
        <text>Cu(+)(in) + ATP + H2O = Cu(+)(out) + ADP + phosphate + H(+)</text>
        <dbReference type="Rhea" id="RHEA:25792"/>
        <dbReference type="ChEBI" id="CHEBI:15377"/>
        <dbReference type="ChEBI" id="CHEBI:15378"/>
        <dbReference type="ChEBI" id="CHEBI:30616"/>
        <dbReference type="ChEBI" id="CHEBI:43474"/>
        <dbReference type="ChEBI" id="CHEBI:49552"/>
        <dbReference type="ChEBI" id="CHEBI:456216"/>
        <dbReference type="EC" id="7.2.2.8"/>
    </reaction>
</comment>
<dbReference type="GO" id="GO:0140581">
    <property type="term" value="F:P-type monovalent copper transporter activity"/>
    <property type="evidence" value="ECO:0007669"/>
    <property type="project" value="UniProtKB-EC"/>
</dbReference>
<dbReference type="NCBIfam" id="TIGR01494">
    <property type="entry name" value="ATPase_P-type"/>
    <property type="match status" value="1"/>
</dbReference>
<dbReference type="Gene3D" id="3.40.50.1000">
    <property type="entry name" value="HAD superfamily/HAD-like"/>
    <property type="match status" value="1"/>
</dbReference>
<evidence type="ECO:0000256" key="20">
    <source>
        <dbReference type="SAM" id="MobiDB-lite"/>
    </source>
</evidence>
<keyword evidence="12" id="KW-0460">Magnesium</keyword>
<protein>
    <recommendedName>
        <fullName evidence="3">P-type Cu(+) transporter</fullName>
        <ecNumber evidence="3">7.2.2.8</ecNumber>
    </recommendedName>
</protein>
<dbReference type="SFLD" id="SFLDF00027">
    <property type="entry name" value="p-type_atpase"/>
    <property type="match status" value="1"/>
</dbReference>
<organism evidence="22 23">
    <name type="scientific">Paraliobacillus ryukyuensis</name>
    <dbReference type="NCBI Taxonomy" id="200904"/>
    <lineage>
        <taxon>Bacteria</taxon>
        <taxon>Bacillati</taxon>
        <taxon>Bacillota</taxon>
        <taxon>Bacilli</taxon>
        <taxon>Bacillales</taxon>
        <taxon>Bacillaceae</taxon>
        <taxon>Paraliobacillus</taxon>
    </lineage>
</organism>
<dbReference type="EMBL" id="QNRI01000005">
    <property type="protein sequence ID" value="RBO98287.1"/>
    <property type="molecule type" value="Genomic_DNA"/>
</dbReference>
<dbReference type="GO" id="GO:0016887">
    <property type="term" value="F:ATP hydrolysis activity"/>
    <property type="evidence" value="ECO:0007669"/>
    <property type="project" value="InterPro"/>
</dbReference>
<keyword evidence="4" id="KW-0813">Transport</keyword>
<evidence type="ECO:0000256" key="19">
    <source>
        <dbReference type="RuleBase" id="RU362081"/>
    </source>
</evidence>
<evidence type="ECO:0000256" key="6">
    <source>
        <dbReference type="ARBA" id="ARBA00022553"/>
    </source>
</evidence>
<dbReference type="SUPFAM" id="SSF81653">
    <property type="entry name" value="Calcium ATPase, transduction domain A"/>
    <property type="match status" value="1"/>
</dbReference>
<comment type="similarity">
    <text evidence="2 19">Belongs to the cation transport ATPase (P-type) (TC 3.A.3) family. Type IB subfamily.</text>
</comment>
<evidence type="ECO:0000256" key="7">
    <source>
        <dbReference type="ARBA" id="ARBA00022692"/>
    </source>
</evidence>
<dbReference type="InterPro" id="IPR008250">
    <property type="entry name" value="ATPase_P-typ_transduc_dom_A_sf"/>
</dbReference>
<feature type="transmembrane region" description="Helical" evidence="19">
    <location>
        <begin position="134"/>
        <end position="151"/>
    </location>
</feature>
<dbReference type="InterPro" id="IPR023299">
    <property type="entry name" value="ATPase_P-typ_cyto_dom_N"/>
</dbReference>
<evidence type="ECO:0000256" key="10">
    <source>
        <dbReference type="ARBA" id="ARBA00022796"/>
    </source>
</evidence>
<comment type="caution">
    <text evidence="22">The sequence shown here is derived from an EMBL/GenBank/DDBJ whole genome shotgun (WGS) entry which is preliminary data.</text>
</comment>
<evidence type="ECO:0000256" key="9">
    <source>
        <dbReference type="ARBA" id="ARBA00022741"/>
    </source>
</evidence>
<dbReference type="NCBIfam" id="TIGR01512">
    <property type="entry name" value="ATPase-IB2_Cd"/>
    <property type="match status" value="1"/>
</dbReference>